<keyword evidence="2" id="KW-0805">Transcription regulation</keyword>
<organism evidence="6 7">
    <name type="scientific">Brachionus plicatilis</name>
    <name type="common">Marine rotifer</name>
    <name type="synonym">Brachionus muelleri</name>
    <dbReference type="NCBI Taxonomy" id="10195"/>
    <lineage>
        <taxon>Eukaryota</taxon>
        <taxon>Metazoa</taxon>
        <taxon>Spiralia</taxon>
        <taxon>Gnathifera</taxon>
        <taxon>Rotifera</taxon>
        <taxon>Eurotatoria</taxon>
        <taxon>Monogononta</taxon>
        <taxon>Pseudotrocha</taxon>
        <taxon>Ploima</taxon>
        <taxon>Brachionidae</taxon>
        <taxon>Brachionus</taxon>
    </lineage>
</organism>
<comment type="caution">
    <text evidence="6">The sequence shown here is derived from an EMBL/GenBank/DDBJ whole genome shotgun (WGS) entry which is preliminary data.</text>
</comment>
<comment type="similarity">
    <text evidence="1">Belongs to the TFIIE alpha subunit family.</text>
</comment>
<evidence type="ECO:0000256" key="4">
    <source>
        <dbReference type="SAM" id="Phobius"/>
    </source>
</evidence>
<evidence type="ECO:0000256" key="2">
    <source>
        <dbReference type="ARBA" id="ARBA00023015"/>
    </source>
</evidence>
<dbReference type="Pfam" id="PF11521">
    <property type="entry name" value="TFIIE-A_C"/>
    <property type="match status" value="1"/>
</dbReference>
<dbReference type="OrthoDB" id="361102at2759"/>
<evidence type="ECO:0000313" key="6">
    <source>
        <dbReference type="EMBL" id="RNA39515.1"/>
    </source>
</evidence>
<protein>
    <submittedName>
        <fullName evidence="6">General transcription factor IIE subunit 1-like</fullName>
    </submittedName>
</protein>
<dbReference type="PROSITE" id="PS51344">
    <property type="entry name" value="HTH_TFE_IIE"/>
    <property type="match status" value="1"/>
</dbReference>
<dbReference type="InterPro" id="IPR024550">
    <property type="entry name" value="TFIIEa/SarR/Rpc3_HTH_dom"/>
</dbReference>
<dbReference type="GO" id="GO:0006367">
    <property type="term" value="P:transcription initiation at RNA polymerase II promoter"/>
    <property type="evidence" value="ECO:0007669"/>
    <property type="project" value="InterPro"/>
</dbReference>
<evidence type="ECO:0000259" key="5">
    <source>
        <dbReference type="PROSITE" id="PS51344"/>
    </source>
</evidence>
<keyword evidence="3" id="KW-0804">Transcription</keyword>
<dbReference type="SUPFAM" id="SSF57783">
    <property type="entry name" value="Zinc beta-ribbon"/>
    <property type="match status" value="1"/>
</dbReference>
<dbReference type="SMART" id="SM00531">
    <property type="entry name" value="TFIIE"/>
    <property type="match status" value="1"/>
</dbReference>
<dbReference type="Gene3D" id="6.10.140.1250">
    <property type="match status" value="1"/>
</dbReference>
<evidence type="ECO:0000256" key="1">
    <source>
        <dbReference type="ARBA" id="ARBA00008947"/>
    </source>
</evidence>
<keyword evidence="4" id="KW-0812">Transmembrane</keyword>
<keyword evidence="4" id="KW-0472">Membrane</keyword>
<proteinExistence type="inferred from homology"/>
<evidence type="ECO:0000313" key="7">
    <source>
        <dbReference type="Proteomes" id="UP000276133"/>
    </source>
</evidence>
<feature type="domain" description="HTH TFE/IIEalpha-type" evidence="5">
    <location>
        <begin position="14"/>
        <end position="104"/>
    </location>
</feature>
<dbReference type="Gene3D" id="3.30.40.10">
    <property type="entry name" value="Zinc/RING finger domain, C3HC4 (zinc finger)"/>
    <property type="match status" value="1"/>
</dbReference>
<dbReference type="Proteomes" id="UP000276133">
    <property type="component" value="Unassembled WGS sequence"/>
</dbReference>
<accession>A0A3M7SUZ7</accession>
<evidence type="ECO:0000256" key="3">
    <source>
        <dbReference type="ARBA" id="ARBA00023163"/>
    </source>
</evidence>
<dbReference type="InterPro" id="IPR021600">
    <property type="entry name" value="TFIIE_asu_C"/>
</dbReference>
<feature type="transmembrane region" description="Helical" evidence="4">
    <location>
        <begin position="20"/>
        <end position="43"/>
    </location>
</feature>
<keyword evidence="7" id="KW-1185">Reference proteome</keyword>
<dbReference type="InterPro" id="IPR002853">
    <property type="entry name" value="TFIIE_asu"/>
</dbReference>
<dbReference type="EMBL" id="REGN01000743">
    <property type="protein sequence ID" value="RNA39515.1"/>
    <property type="molecule type" value="Genomic_DNA"/>
</dbReference>
<dbReference type="AlphaFoldDB" id="A0A3M7SUZ7"/>
<keyword evidence="4" id="KW-1133">Transmembrane helix</keyword>
<dbReference type="STRING" id="10195.A0A3M7SUZ7"/>
<reference evidence="6 7" key="1">
    <citation type="journal article" date="2018" name="Sci. Rep.">
        <title>Genomic signatures of local adaptation to the degree of environmental predictability in rotifers.</title>
        <authorList>
            <person name="Franch-Gras L."/>
            <person name="Hahn C."/>
            <person name="Garcia-Roger E.M."/>
            <person name="Carmona M.J."/>
            <person name="Serra M."/>
            <person name="Gomez A."/>
        </authorList>
    </citation>
    <scope>NUCLEOTIDE SEQUENCE [LARGE SCALE GENOMIC DNA]</scope>
    <source>
        <strain evidence="6">HYR1</strain>
    </source>
</reference>
<dbReference type="InterPro" id="IPR013083">
    <property type="entry name" value="Znf_RING/FYVE/PHD"/>
</dbReference>
<name>A0A3M7SUZ7_BRAPC</name>
<gene>
    <name evidence="6" type="ORF">BpHYR1_050368</name>
</gene>
<dbReference type="Pfam" id="PF02002">
    <property type="entry name" value="TFIIE_alpha"/>
    <property type="match status" value="1"/>
</dbReference>
<dbReference type="InterPro" id="IPR039997">
    <property type="entry name" value="TFE"/>
</dbReference>
<dbReference type="GO" id="GO:0005673">
    <property type="term" value="C:transcription factor TFIIE complex"/>
    <property type="evidence" value="ECO:0007669"/>
    <property type="project" value="TreeGrafter"/>
</dbReference>
<dbReference type="PANTHER" id="PTHR13097:SF7">
    <property type="entry name" value="GENERAL TRANSCRIPTION FACTOR IIE SUBUNIT 1"/>
    <property type="match status" value="1"/>
</dbReference>
<sequence length="326" mass="39152">MNVNKSTDCVPSELKELIRIIVLNFYGFDFYVCIEYLMIYLCLREEDLAEMLKLDPKIVHEHLFTLKKDKFLNEKLTVDIQKDGKHIKHHLFYINYISAVNMIKYKIDKIRERIENEELKITESVYKCVNCSKVFTEFDLKEIFITMRCSRCYGEIREDIHQFRNLLPMFNTKMSRVFELLKKVDQINLPLSVLRPVAHSEHLIHRKPVLTDQINYVRKEDLKTKDLEILKSCEKKNFKNDKDNEENVFAKLLKYEFKQIKFNNDQFVFSLDKEADEKNFPTIIVNGKTIRFDKITPELTDEMNEREKEAYINVISDLYYQVYDNF</sequence>
<dbReference type="PANTHER" id="PTHR13097">
    <property type="entry name" value="TRANSCRIPTION INITIATION FACTOR IIE, ALPHA SUBUNIT"/>
    <property type="match status" value="1"/>
</dbReference>
<dbReference type="InterPro" id="IPR017919">
    <property type="entry name" value="TFIIE/TFIIEa_HTH"/>
</dbReference>